<dbReference type="GO" id="GO:0016787">
    <property type="term" value="F:hydrolase activity"/>
    <property type="evidence" value="ECO:0007669"/>
    <property type="project" value="UniProtKB-KW"/>
</dbReference>
<gene>
    <name evidence="1" type="ORF">JK358_01750</name>
</gene>
<dbReference type="InterPro" id="IPR024197">
    <property type="entry name" value="TPP-like"/>
</dbReference>
<sequence length="290" mass="32426">MLDRRRLSRRRTLIATDLDRTMIYSRNAIGADTELPTVCVEHLEGAPLSFMTTIAADRMRSLTEPAAVIPTTTRTIKQFNRIRLPGAPWRYAVTSNGGNILVNGIPDMRWRIDLDAEVRSTSATLSEVSAELRSRIDDSFVTKFRIADHLFCYLVVKPKAVPADFLAEWDAWCRPRGWSASQQGRKIYTMPLAVCKSRAVAEVRRRLTDSAELAADARLLAAGDGALDAEMLRTADSAIRPRHGELEQLNWTSPNLTITRTSGILAGEEIIDWFMRSTPESDQDSAPVRP</sequence>
<dbReference type="Proteomes" id="UP000602198">
    <property type="component" value="Unassembled WGS sequence"/>
</dbReference>
<dbReference type="Gene3D" id="3.40.50.1000">
    <property type="entry name" value="HAD superfamily/HAD-like"/>
    <property type="match status" value="1"/>
</dbReference>
<proteinExistence type="predicted"/>
<keyword evidence="1" id="KW-0378">Hydrolase</keyword>
<accession>A0ABS1LY52</accession>
<organism evidence="1 2">
    <name type="scientific">Nocardia acididurans</name>
    <dbReference type="NCBI Taxonomy" id="2802282"/>
    <lineage>
        <taxon>Bacteria</taxon>
        <taxon>Bacillati</taxon>
        <taxon>Actinomycetota</taxon>
        <taxon>Actinomycetes</taxon>
        <taxon>Mycobacteriales</taxon>
        <taxon>Nocardiaceae</taxon>
        <taxon>Nocardia</taxon>
    </lineage>
</organism>
<dbReference type="SUPFAM" id="SSF56784">
    <property type="entry name" value="HAD-like"/>
    <property type="match status" value="1"/>
</dbReference>
<comment type="caution">
    <text evidence="1">The sequence shown here is derived from an EMBL/GenBank/DDBJ whole genome shotgun (WGS) entry which is preliminary data.</text>
</comment>
<evidence type="ECO:0000313" key="1">
    <source>
        <dbReference type="EMBL" id="MBL1073111.1"/>
    </source>
</evidence>
<name>A0ABS1LY52_9NOCA</name>
<dbReference type="PIRSF" id="PIRSF030802">
    <property type="entry name" value="UCP030802"/>
    <property type="match status" value="1"/>
</dbReference>
<reference evidence="1 2" key="1">
    <citation type="submission" date="2021-01" db="EMBL/GenBank/DDBJ databases">
        <title>WGS of actinomycetes isolated from Thailand.</title>
        <authorList>
            <person name="Thawai C."/>
        </authorList>
    </citation>
    <scope>NUCLEOTIDE SEQUENCE [LARGE SCALE GENOMIC DNA]</scope>
    <source>
        <strain evidence="1 2">LPG 2</strain>
    </source>
</reference>
<dbReference type="RefSeq" id="WP_201942599.1">
    <property type="nucleotide sequence ID" value="NZ_JAERRJ010000001.1"/>
</dbReference>
<dbReference type="InterPro" id="IPR036412">
    <property type="entry name" value="HAD-like_sf"/>
</dbReference>
<dbReference type="EMBL" id="JAERRJ010000001">
    <property type="protein sequence ID" value="MBL1073111.1"/>
    <property type="molecule type" value="Genomic_DNA"/>
</dbReference>
<keyword evidence="2" id="KW-1185">Reference proteome</keyword>
<protein>
    <submittedName>
        <fullName evidence="1">HAD family hydrolase</fullName>
    </submittedName>
</protein>
<evidence type="ECO:0000313" key="2">
    <source>
        <dbReference type="Proteomes" id="UP000602198"/>
    </source>
</evidence>
<dbReference type="InterPro" id="IPR023214">
    <property type="entry name" value="HAD_sf"/>
</dbReference>